<reference evidence="1" key="1">
    <citation type="submission" date="2015-10" db="EMBL/GenBank/DDBJ databases">
        <authorList>
            <person name="Gilbert D.G."/>
        </authorList>
    </citation>
    <scope>NUCLEOTIDE SEQUENCE</scope>
    <source>
        <strain evidence="1">Phyl III-seqv23</strain>
    </source>
</reference>
<dbReference type="EMBL" id="LN899821">
    <property type="protein sequence ID" value="CUV21102.1"/>
    <property type="molecule type" value="Genomic_DNA"/>
</dbReference>
<accession>A0A0S4UFV1</accession>
<protein>
    <submittedName>
        <fullName evidence="1">Uncharacterized protein</fullName>
    </submittedName>
</protein>
<dbReference type="AlphaFoldDB" id="A0A0S4UFV1"/>
<gene>
    <name evidence="1" type="ORF">PSS4_v1_2210002</name>
</gene>
<name>A0A0S4UFV1_RALSL</name>
<organism evidence="1">
    <name type="scientific">Ralstonia solanacearum</name>
    <name type="common">Pseudomonas solanacearum</name>
    <dbReference type="NCBI Taxonomy" id="305"/>
    <lineage>
        <taxon>Bacteria</taxon>
        <taxon>Pseudomonadati</taxon>
        <taxon>Pseudomonadota</taxon>
        <taxon>Betaproteobacteria</taxon>
        <taxon>Burkholderiales</taxon>
        <taxon>Burkholderiaceae</taxon>
        <taxon>Ralstonia</taxon>
        <taxon>Ralstonia solanacearum species complex</taxon>
    </lineage>
</organism>
<sequence length="169" mass="17924">MGLMTRQVACKYRRSSGHLAQPRGICPHQFGDRIECRKPCGHAGSISIAHETELFCAAIDLANLVPPSTCVDVTQYVITIGAQISAPGCIAPPRPHQPLLPLRIPAMYVEWSTGGDGSGCRLEQTLGTSLINQQIVAEIGMGNQPHGTGARGEAQLANSAPLFGRSNPD</sequence>
<proteinExistence type="predicted"/>
<evidence type="ECO:0000313" key="1">
    <source>
        <dbReference type="EMBL" id="CUV21102.1"/>
    </source>
</evidence>